<dbReference type="Gene3D" id="2.60.40.10">
    <property type="entry name" value="Immunoglobulins"/>
    <property type="match status" value="2"/>
</dbReference>
<feature type="domain" description="Fibronectin type-III" evidence="2">
    <location>
        <begin position="137"/>
        <end position="225"/>
    </location>
</feature>
<feature type="non-terminal residue" evidence="3">
    <location>
        <position position="1"/>
    </location>
</feature>
<accession>A0A0X3PY91</accession>
<dbReference type="InterPro" id="IPR036116">
    <property type="entry name" value="FN3_sf"/>
</dbReference>
<reference evidence="3" key="1">
    <citation type="submission" date="2016-01" db="EMBL/GenBank/DDBJ databases">
        <title>Reference transcriptome for the parasite Schistocephalus solidus: insights into the molecular evolution of parasitism.</title>
        <authorList>
            <person name="Hebert F.O."/>
            <person name="Grambauer S."/>
            <person name="Barber I."/>
            <person name="Landry C.R."/>
            <person name="Aubin-Horth N."/>
        </authorList>
    </citation>
    <scope>NUCLEOTIDE SEQUENCE</scope>
</reference>
<name>A0A0X3PY91_SCHSO</name>
<dbReference type="AlphaFoldDB" id="A0A0X3PY91"/>
<gene>
    <name evidence="3" type="primary">PTPRH</name>
    <name evidence="3" type="ORF">TR88142</name>
</gene>
<evidence type="ECO:0000313" key="3">
    <source>
        <dbReference type="EMBL" id="JAP53562.1"/>
    </source>
</evidence>
<proteinExistence type="predicted"/>
<dbReference type="PANTHER" id="PTHR46708">
    <property type="entry name" value="TENASCIN"/>
    <property type="match status" value="1"/>
</dbReference>
<organism evidence="3">
    <name type="scientific">Schistocephalus solidus</name>
    <name type="common">Tapeworm</name>
    <dbReference type="NCBI Taxonomy" id="70667"/>
    <lineage>
        <taxon>Eukaryota</taxon>
        <taxon>Metazoa</taxon>
        <taxon>Spiralia</taxon>
        <taxon>Lophotrochozoa</taxon>
        <taxon>Platyhelminthes</taxon>
        <taxon>Cestoda</taxon>
        <taxon>Eucestoda</taxon>
        <taxon>Diphyllobothriidea</taxon>
        <taxon>Diphyllobothriidae</taxon>
        <taxon>Schistocephalus</taxon>
    </lineage>
</organism>
<feature type="domain" description="Fibronectin type-III" evidence="2">
    <location>
        <begin position="1"/>
        <end position="41"/>
    </location>
</feature>
<protein>
    <submittedName>
        <fullName evidence="3">Receptor-type tyrosine-protein phosphatase H</fullName>
    </submittedName>
</protein>
<dbReference type="InterPro" id="IPR050991">
    <property type="entry name" value="ECM_Regulatory_Proteins"/>
</dbReference>
<dbReference type="Pfam" id="PF00041">
    <property type="entry name" value="fn3"/>
    <property type="match status" value="1"/>
</dbReference>
<feature type="domain" description="Fibronectin type-III" evidence="2">
    <location>
        <begin position="45"/>
        <end position="133"/>
    </location>
</feature>
<keyword evidence="3" id="KW-0675">Receptor</keyword>
<dbReference type="EMBL" id="GEEE01009663">
    <property type="protein sequence ID" value="JAP53562.1"/>
    <property type="molecule type" value="Transcribed_RNA"/>
</dbReference>
<evidence type="ECO:0000256" key="1">
    <source>
        <dbReference type="ARBA" id="ARBA00022737"/>
    </source>
</evidence>
<dbReference type="SMART" id="SM00060">
    <property type="entry name" value="FN3"/>
    <property type="match status" value="2"/>
</dbReference>
<sequence length="236" mass="26570">TSYFIDNLQPGTTYWCILHSVSNSGYCYQPGVEISAKTWDAEEFNPREFTAVVRSSRSIRLSWQAAKTSDRIPQLYEIACQATEHLIFRTSKTSTNITFLQPGTTYWCSLHSVSTSGFNYQPGVEISARTWDTAANNPSQLTAVVQNETCVLLTWQAVKNADRKSVLYTIVVNSDKGKSITTLETSYTMMNYNHSLLYKFEVFSTTLAGYINQPGAKTYLSPNLISSHDFQEVTEN</sequence>
<dbReference type="PANTHER" id="PTHR46708:SF11">
    <property type="entry name" value="RECEPTOR-TYPE TYROSINE-PROTEIN PHOSPHATASE ETA-LIKE"/>
    <property type="match status" value="1"/>
</dbReference>
<keyword evidence="1" id="KW-0677">Repeat</keyword>
<evidence type="ECO:0000259" key="2">
    <source>
        <dbReference type="PROSITE" id="PS50853"/>
    </source>
</evidence>
<dbReference type="InterPro" id="IPR003961">
    <property type="entry name" value="FN3_dom"/>
</dbReference>
<dbReference type="PROSITE" id="PS50853">
    <property type="entry name" value="FN3"/>
    <property type="match status" value="3"/>
</dbReference>
<dbReference type="SUPFAM" id="SSF49265">
    <property type="entry name" value="Fibronectin type III"/>
    <property type="match status" value="1"/>
</dbReference>
<dbReference type="CDD" id="cd00063">
    <property type="entry name" value="FN3"/>
    <property type="match status" value="1"/>
</dbReference>
<dbReference type="InterPro" id="IPR013783">
    <property type="entry name" value="Ig-like_fold"/>
</dbReference>